<evidence type="ECO:0000313" key="2">
    <source>
        <dbReference type="Proteomes" id="UP001229421"/>
    </source>
</evidence>
<dbReference type="EMBL" id="JAUHHV010000010">
    <property type="protein sequence ID" value="KAK1410686.1"/>
    <property type="molecule type" value="Genomic_DNA"/>
</dbReference>
<reference evidence="1" key="1">
    <citation type="journal article" date="2023" name="bioRxiv">
        <title>Improved chromosome-level genome assembly for marigold (Tagetes erecta).</title>
        <authorList>
            <person name="Jiang F."/>
            <person name="Yuan L."/>
            <person name="Wang S."/>
            <person name="Wang H."/>
            <person name="Xu D."/>
            <person name="Wang A."/>
            <person name="Fan W."/>
        </authorList>
    </citation>
    <scope>NUCLEOTIDE SEQUENCE</scope>
    <source>
        <strain evidence="1">WSJ</strain>
        <tissue evidence="1">Leaf</tissue>
    </source>
</reference>
<protein>
    <submittedName>
        <fullName evidence="1">Uncharacterized protein</fullName>
    </submittedName>
</protein>
<keyword evidence="2" id="KW-1185">Reference proteome</keyword>
<gene>
    <name evidence="1" type="ORF">QVD17_37225</name>
</gene>
<dbReference type="Proteomes" id="UP001229421">
    <property type="component" value="Unassembled WGS sequence"/>
</dbReference>
<organism evidence="1 2">
    <name type="scientific">Tagetes erecta</name>
    <name type="common">African marigold</name>
    <dbReference type="NCBI Taxonomy" id="13708"/>
    <lineage>
        <taxon>Eukaryota</taxon>
        <taxon>Viridiplantae</taxon>
        <taxon>Streptophyta</taxon>
        <taxon>Embryophyta</taxon>
        <taxon>Tracheophyta</taxon>
        <taxon>Spermatophyta</taxon>
        <taxon>Magnoliopsida</taxon>
        <taxon>eudicotyledons</taxon>
        <taxon>Gunneridae</taxon>
        <taxon>Pentapetalae</taxon>
        <taxon>asterids</taxon>
        <taxon>campanulids</taxon>
        <taxon>Asterales</taxon>
        <taxon>Asteraceae</taxon>
        <taxon>Asteroideae</taxon>
        <taxon>Heliantheae alliance</taxon>
        <taxon>Tageteae</taxon>
        <taxon>Tagetes</taxon>
    </lineage>
</organism>
<evidence type="ECO:0000313" key="1">
    <source>
        <dbReference type="EMBL" id="KAK1410686.1"/>
    </source>
</evidence>
<accession>A0AAD8NJN4</accession>
<name>A0AAD8NJN4_TARER</name>
<sequence>MKKWVSIRNRKRQGNVKKLNSQLKKRNSYIKSVILKRVHLHSQLIQLTPAESVNIIITYTTTTPYHTIFISDASPPILAVFRQ</sequence>
<dbReference type="AlphaFoldDB" id="A0AAD8NJN4"/>
<comment type="caution">
    <text evidence="1">The sequence shown here is derived from an EMBL/GenBank/DDBJ whole genome shotgun (WGS) entry which is preliminary data.</text>
</comment>
<proteinExistence type="predicted"/>